<feature type="compositionally biased region" description="Low complexity" evidence="5">
    <location>
        <begin position="12"/>
        <end position="34"/>
    </location>
</feature>
<dbReference type="PANTHER" id="PTHR12247">
    <property type="entry name" value="POLYCOMB GROUP PROTEIN"/>
    <property type="match status" value="1"/>
</dbReference>
<keyword evidence="2 4" id="KW-0863">Zinc-finger</keyword>
<dbReference type="InterPro" id="IPR013083">
    <property type="entry name" value="Znf_RING/FYVE/PHD"/>
</dbReference>
<evidence type="ECO:0000256" key="4">
    <source>
        <dbReference type="PROSITE-ProRule" id="PRU00146"/>
    </source>
</evidence>
<dbReference type="Gene3D" id="1.10.150.50">
    <property type="entry name" value="Transcription Factor, Ets-1"/>
    <property type="match status" value="1"/>
</dbReference>
<evidence type="ECO:0000313" key="7">
    <source>
        <dbReference type="Proteomes" id="UP000504634"/>
    </source>
</evidence>
<keyword evidence="7" id="KW-1185">Reference proteome</keyword>
<feature type="compositionally biased region" description="Basic and acidic residues" evidence="5">
    <location>
        <begin position="253"/>
        <end position="269"/>
    </location>
</feature>
<accession>A0A6J2TTK8</accession>
<gene>
    <name evidence="8" type="primary">LOC115627395</name>
</gene>
<dbReference type="Gene3D" id="3.30.40.10">
    <property type="entry name" value="Zinc/RING finger domain, C3HC4 (zinc finger)"/>
    <property type="match status" value="2"/>
</dbReference>
<dbReference type="GO" id="GO:0035102">
    <property type="term" value="C:PRC1 complex"/>
    <property type="evidence" value="ECO:0007669"/>
    <property type="project" value="TreeGrafter"/>
</dbReference>
<dbReference type="GO" id="GO:0008270">
    <property type="term" value="F:zinc ion binding"/>
    <property type="evidence" value="ECO:0007669"/>
    <property type="project" value="UniProtKB-KW"/>
</dbReference>
<dbReference type="AlphaFoldDB" id="A0A6J2TTK8"/>
<dbReference type="SMART" id="SM00249">
    <property type="entry name" value="PHD"/>
    <property type="match status" value="2"/>
</dbReference>
<feature type="domain" description="PHD-type" evidence="6">
    <location>
        <begin position="187"/>
        <end position="242"/>
    </location>
</feature>
<reference evidence="8" key="1">
    <citation type="submission" date="2025-08" db="UniProtKB">
        <authorList>
            <consortium name="RefSeq"/>
        </authorList>
    </citation>
    <scope>IDENTIFICATION</scope>
    <source>
        <strain evidence="8">11010-0011.00</strain>
        <tissue evidence="8">Whole body</tissue>
    </source>
</reference>
<dbReference type="InterPro" id="IPR019787">
    <property type="entry name" value="Znf_PHD-finger"/>
</dbReference>
<sequence>MKRNREEDKDYSSCTSSSCSNSLLNNSSGNETSGTAATVRTTGRVKKPKQVYDPSDYYIGKRQTMLVNRLAEATYCMDAADIQSVKSEKDEDTDAATVPDTVSRGVVLATATPTNGSSAEPPAPPPPKNLTFDTCMKCHKSEPKRGSGHKSNFLTCKTCLRKWHFHCMSINFENLSLARKKYRCERCRSCTVCLSGKHARIQKDKIVCSMCVETYHLECHHPPVLDTKLVGPKWKCAKCVAKINSVREAAAREAARDAGRKSKDADAMRKSVMGPKKKANVGLASNGKPTHKLSSGDEDASMSSCSSLPPLQPITTLAANSILKKKRRHSNEDNLPSTHPPPPLYSIASQHLSNENENERGNVDKIAEPVVKRTYINLPVQHWTTDEVVSFVHKRYPNEANVFKFQDIDGVSLMLLTRYDILNRFGLKVGPSLRLYELVTTMQNHADDIRMAWSK</sequence>
<dbReference type="InterPro" id="IPR013761">
    <property type="entry name" value="SAM/pointed_sf"/>
</dbReference>
<keyword evidence="3" id="KW-0862">Zinc</keyword>
<proteinExistence type="predicted"/>
<keyword evidence="1" id="KW-0479">Metal-binding</keyword>
<dbReference type="Proteomes" id="UP000504634">
    <property type="component" value="Unplaced"/>
</dbReference>
<dbReference type="OrthoDB" id="10004495at2759"/>
<dbReference type="CTD" id="31254"/>
<protein>
    <submittedName>
        <fullName evidence="8">Uncharacterized protein LOC115627395</fullName>
    </submittedName>
</protein>
<evidence type="ECO:0000259" key="6">
    <source>
        <dbReference type="PROSITE" id="PS50016"/>
    </source>
</evidence>
<evidence type="ECO:0000256" key="5">
    <source>
        <dbReference type="SAM" id="MobiDB-lite"/>
    </source>
</evidence>
<feature type="region of interest" description="Disordered" evidence="5">
    <location>
        <begin position="324"/>
        <end position="348"/>
    </location>
</feature>
<feature type="region of interest" description="Disordered" evidence="5">
    <location>
        <begin position="1"/>
        <end position="48"/>
    </location>
</feature>
<feature type="compositionally biased region" description="Basic and acidic residues" evidence="5">
    <location>
        <begin position="1"/>
        <end position="11"/>
    </location>
</feature>
<dbReference type="GeneID" id="115627395"/>
<feature type="compositionally biased region" description="Polar residues" evidence="5">
    <location>
        <begin position="301"/>
        <end position="312"/>
    </location>
</feature>
<dbReference type="GO" id="GO:0003682">
    <property type="term" value="F:chromatin binding"/>
    <property type="evidence" value="ECO:0007669"/>
    <property type="project" value="TreeGrafter"/>
</dbReference>
<dbReference type="RefSeq" id="XP_030378910.1">
    <property type="nucleotide sequence ID" value="XM_030523050.1"/>
</dbReference>
<dbReference type="SUPFAM" id="SSF57903">
    <property type="entry name" value="FYVE/PHD zinc finger"/>
    <property type="match status" value="2"/>
</dbReference>
<dbReference type="PANTHER" id="PTHR12247:SF138">
    <property type="entry name" value="POLYHOMEOTIC DISTAL, ISOFORM A-RELATED"/>
    <property type="match status" value="1"/>
</dbReference>
<dbReference type="InterPro" id="IPR001965">
    <property type="entry name" value="Znf_PHD"/>
</dbReference>
<evidence type="ECO:0000313" key="8">
    <source>
        <dbReference type="RefSeq" id="XP_030378910.1"/>
    </source>
</evidence>
<dbReference type="SUPFAM" id="SSF47769">
    <property type="entry name" value="SAM/Pointed domain"/>
    <property type="match status" value="1"/>
</dbReference>
<dbReference type="InterPro" id="IPR050548">
    <property type="entry name" value="PcG_chromatin_remod_factors"/>
</dbReference>
<dbReference type="Pfam" id="PF00628">
    <property type="entry name" value="PHD"/>
    <property type="match status" value="1"/>
</dbReference>
<dbReference type="InterPro" id="IPR011011">
    <property type="entry name" value="Znf_FYVE_PHD"/>
</dbReference>
<organism evidence="7 8">
    <name type="scientific">Drosophila lebanonensis</name>
    <name type="common">Fruit fly</name>
    <name type="synonym">Scaptodrosophila lebanonensis</name>
    <dbReference type="NCBI Taxonomy" id="7225"/>
    <lineage>
        <taxon>Eukaryota</taxon>
        <taxon>Metazoa</taxon>
        <taxon>Ecdysozoa</taxon>
        <taxon>Arthropoda</taxon>
        <taxon>Hexapoda</taxon>
        <taxon>Insecta</taxon>
        <taxon>Pterygota</taxon>
        <taxon>Neoptera</taxon>
        <taxon>Endopterygota</taxon>
        <taxon>Diptera</taxon>
        <taxon>Brachycera</taxon>
        <taxon>Muscomorpha</taxon>
        <taxon>Ephydroidea</taxon>
        <taxon>Drosophilidae</taxon>
        <taxon>Scaptodrosophila</taxon>
    </lineage>
</organism>
<feature type="region of interest" description="Disordered" evidence="5">
    <location>
        <begin position="253"/>
        <end position="312"/>
    </location>
</feature>
<evidence type="ECO:0000256" key="2">
    <source>
        <dbReference type="ARBA" id="ARBA00022771"/>
    </source>
</evidence>
<evidence type="ECO:0000256" key="1">
    <source>
        <dbReference type="ARBA" id="ARBA00022723"/>
    </source>
</evidence>
<dbReference type="GO" id="GO:0045892">
    <property type="term" value="P:negative regulation of DNA-templated transcription"/>
    <property type="evidence" value="ECO:0007669"/>
    <property type="project" value="TreeGrafter"/>
</dbReference>
<feature type="domain" description="PHD-type" evidence="6">
    <location>
        <begin position="132"/>
        <end position="190"/>
    </location>
</feature>
<dbReference type="PROSITE" id="PS50016">
    <property type="entry name" value="ZF_PHD_2"/>
    <property type="match status" value="2"/>
</dbReference>
<dbReference type="GO" id="GO:0042393">
    <property type="term" value="F:histone binding"/>
    <property type="evidence" value="ECO:0007669"/>
    <property type="project" value="TreeGrafter"/>
</dbReference>
<name>A0A6J2TTK8_DROLE</name>
<evidence type="ECO:0000256" key="3">
    <source>
        <dbReference type="ARBA" id="ARBA00022833"/>
    </source>
</evidence>